<feature type="compositionally biased region" description="Pro residues" evidence="1">
    <location>
        <begin position="1"/>
        <end position="10"/>
    </location>
</feature>
<protein>
    <submittedName>
        <fullName evidence="3">DUF4232 domain-containing protein</fullName>
    </submittedName>
</protein>
<feature type="compositionally biased region" description="Gly residues" evidence="1">
    <location>
        <begin position="14"/>
        <end position="29"/>
    </location>
</feature>
<proteinExistence type="predicted"/>
<evidence type="ECO:0000313" key="3">
    <source>
        <dbReference type="EMBL" id="MBE9373217.1"/>
    </source>
</evidence>
<dbReference type="Pfam" id="PF14016">
    <property type="entry name" value="DUF4232"/>
    <property type="match status" value="1"/>
</dbReference>
<feature type="domain" description="DUF4232" evidence="2">
    <location>
        <begin position="53"/>
        <end position="170"/>
    </location>
</feature>
<evidence type="ECO:0000259" key="2">
    <source>
        <dbReference type="Pfam" id="PF14016"/>
    </source>
</evidence>
<comment type="caution">
    <text evidence="3">The sequence shown here is derived from an EMBL/GenBank/DDBJ whole genome shotgun (WGS) entry which is preliminary data.</text>
</comment>
<gene>
    <name evidence="3" type="ORF">IQ251_02020</name>
</gene>
<evidence type="ECO:0000256" key="1">
    <source>
        <dbReference type="SAM" id="MobiDB-lite"/>
    </source>
</evidence>
<dbReference type="RefSeq" id="WP_193926676.1">
    <property type="nucleotide sequence ID" value="NZ_JADEYC010000004.1"/>
</dbReference>
<feature type="compositionally biased region" description="Low complexity" evidence="1">
    <location>
        <begin position="30"/>
        <end position="40"/>
    </location>
</feature>
<name>A0A929B4V3_9PSEU</name>
<keyword evidence="4" id="KW-1185">Reference proteome</keyword>
<dbReference type="AlphaFoldDB" id="A0A929B4V3"/>
<reference evidence="3" key="1">
    <citation type="submission" date="2020-10" db="EMBL/GenBank/DDBJ databases">
        <title>Diversity and distribution of actinomycetes associated with coral in the coast of Hainan.</title>
        <authorList>
            <person name="Li F."/>
        </authorList>
    </citation>
    <scope>NUCLEOTIDE SEQUENCE</scope>
    <source>
        <strain evidence="3">HNM0983</strain>
    </source>
</reference>
<evidence type="ECO:0000313" key="4">
    <source>
        <dbReference type="Proteomes" id="UP000598360"/>
    </source>
</evidence>
<feature type="region of interest" description="Disordered" evidence="1">
    <location>
        <begin position="1"/>
        <end position="52"/>
    </location>
</feature>
<dbReference type="EMBL" id="JADEYC010000004">
    <property type="protein sequence ID" value="MBE9373217.1"/>
    <property type="molecule type" value="Genomic_DNA"/>
</dbReference>
<sequence>MTVQQPPPQPQGAEEGGGESAEPGAGSGEESGSAEDSGASESREPEAEDAMACAADELQASLEPDNNREASGSRTMLRVTNVGGRMCQLRGYGGIQFLDYEGNPVDTALNRTEFNPPTITLQQSQSAGMDLTWDIYQEPCVEPETLQYTPPGDDESAQAVWGLGAVCRGGLVDATALRNIWGG</sequence>
<dbReference type="Proteomes" id="UP000598360">
    <property type="component" value="Unassembled WGS sequence"/>
</dbReference>
<organism evidence="3 4">
    <name type="scientific">Saccharopolyspora montiporae</name>
    <dbReference type="NCBI Taxonomy" id="2781240"/>
    <lineage>
        <taxon>Bacteria</taxon>
        <taxon>Bacillati</taxon>
        <taxon>Actinomycetota</taxon>
        <taxon>Actinomycetes</taxon>
        <taxon>Pseudonocardiales</taxon>
        <taxon>Pseudonocardiaceae</taxon>
        <taxon>Saccharopolyspora</taxon>
    </lineage>
</organism>
<accession>A0A929B4V3</accession>
<dbReference type="InterPro" id="IPR025326">
    <property type="entry name" value="DUF4232"/>
</dbReference>